<feature type="compositionally biased region" description="Basic residues" evidence="1">
    <location>
        <begin position="55"/>
        <end position="69"/>
    </location>
</feature>
<protein>
    <submittedName>
        <fullName evidence="2">Uncharacterized protein</fullName>
    </submittedName>
</protein>
<evidence type="ECO:0000256" key="1">
    <source>
        <dbReference type="SAM" id="MobiDB-lite"/>
    </source>
</evidence>
<dbReference type="HOGENOM" id="CLU_2017212_0_0_1"/>
<organism evidence="3">
    <name type="scientific">Caenorhabditis brenneri</name>
    <name type="common">Nematode worm</name>
    <dbReference type="NCBI Taxonomy" id="135651"/>
    <lineage>
        <taxon>Eukaryota</taxon>
        <taxon>Metazoa</taxon>
        <taxon>Ecdysozoa</taxon>
        <taxon>Nematoda</taxon>
        <taxon>Chromadorea</taxon>
        <taxon>Rhabditida</taxon>
        <taxon>Rhabditina</taxon>
        <taxon>Rhabditomorpha</taxon>
        <taxon>Rhabditoidea</taxon>
        <taxon>Rhabditidae</taxon>
        <taxon>Peloderinae</taxon>
        <taxon>Caenorhabditis</taxon>
    </lineage>
</organism>
<dbReference type="InParanoid" id="G0MXC3"/>
<dbReference type="AlphaFoldDB" id="G0MXC3"/>
<proteinExistence type="predicted"/>
<evidence type="ECO:0000313" key="2">
    <source>
        <dbReference type="EMBL" id="EGT46748.1"/>
    </source>
</evidence>
<accession>G0MXC3</accession>
<dbReference type="Proteomes" id="UP000008068">
    <property type="component" value="Unassembled WGS sequence"/>
</dbReference>
<sequence>MWTPGIPNPFGSVPNDEVHPPEPTMGTRSVHPAAAPRQNNAIPRISGVPNDPSSKKKRVIRKPVSKPRRPNNAVQARAPAPNPPLQITPETLGLKATTDMGFHPADPAPITQTGTTDRTYIQL</sequence>
<feature type="compositionally biased region" description="Polar residues" evidence="1">
    <location>
        <begin position="110"/>
        <end position="123"/>
    </location>
</feature>
<feature type="region of interest" description="Disordered" evidence="1">
    <location>
        <begin position="1"/>
        <end position="123"/>
    </location>
</feature>
<reference evidence="3" key="1">
    <citation type="submission" date="2011-07" db="EMBL/GenBank/DDBJ databases">
        <authorList>
            <consortium name="Caenorhabditis brenneri Sequencing and Analysis Consortium"/>
            <person name="Wilson R.K."/>
        </authorList>
    </citation>
    <scope>NUCLEOTIDE SEQUENCE [LARGE SCALE GENOMIC DNA]</scope>
    <source>
        <strain evidence="3">PB2801</strain>
    </source>
</reference>
<name>G0MXC3_CAEBE</name>
<gene>
    <name evidence="2" type="ORF">CAEBREN_04229</name>
</gene>
<keyword evidence="3" id="KW-1185">Reference proteome</keyword>
<evidence type="ECO:0000313" key="3">
    <source>
        <dbReference type="Proteomes" id="UP000008068"/>
    </source>
</evidence>
<dbReference type="EMBL" id="GL379818">
    <property type="protein sequence ID" value="EGT46748.1"/>
    <property type="molecule type" value="Genomic_DNA"/>
</dbReference>